<evidence type="ECO:0000259" key="7">
    <source>
        <dbReference type="Pfam" id="PF01485"/>
    </source>
</evidence>
<dbReference type="Pfam" id="PF01485">
    <property type="entry name" value="IBR"/>
    <property type="match status" value="1"/>
</dbReference>
<evidence type="ECO:0000256" key="1">
    <source>
        <dbReference type="ARBA" id="ARBA00022723"/>
    </source>
</evidence>
<dbReference type="SUPFAM" id="SSF101447">
    <property type="entry name" value="Formin homology 2 domain (FH2 domain)"/>
    <property type="match status" value="1"/>
</dbReference>
<dbReference type="OrthoDB" id="1431934at2759"/>
<organism evidence="9">
    <name type="scientific">Micromonas pusilla (strain CCMP1545)</name>
    <name type="common">Picoplanktonic green alga</name>
    <dbReference type="NCBI Taxonomy" id="564608"/>
    <lineage>
        <taxon>Eukaryota</taxon>
        <taxon>Viridiplantae</taxon>
        <taxon>Chlorophyta</taxon>
        <taxon>Mamiellophyceae</taxon>
        <taxon>Mamiellales</taxon>
        <taxon>Mamiellaceae</taxon>
        <taxon>Micromonas</taxon>
    </lineage>
</organism>
<evidence type="ECO:0000256" key="3">
    <source>
        <dbReference type="ARBA" id="ARBA00022786"/>
    </source>
</evidence>
<dbReference type="STRING" id="564608.C1MY48"/>
<evidence type="ECO:0000256" key="5">
    <source>
        <dbReference type="SAM" id="MobiDB-lite"/>
    </source>
</evidence>
<dbReference type="GeneID" id="9685944"/>
<feature type="compositionally biased region" description="Pro residues" evidence="5">
    <location>
        <begin position="48"/>
        <end position="57"/>
    </location>
</feature>
<keyword evidence="6" id="KW-0472">Membrane</keyword>
<feature type="region of interest" description="Disordered" evidence="5">
    <location>
        <begin position="1"/>
        <end position="57"/>
    </location>
</feature>
<dbReference type="SUPFAM" id="SSF57850">
    <property type="entry name" value="RING/U-box"/>
    <property type="match status" value="1"/>
</dbReference>
<gene>
    <name evidence="8" type="ORF">MICPUCDRAFT_60400</name>
</gene>
<dbReference type="GO" id="GO:0008270">
    <property type="term" value="F:zinc ion binding"/>
    <property type="evidence" value="ECO:0007669"/>
    <property type="project" value="UniProtKB-KW"/>
</dbReference>
<reference evidence="8 9" key="1">
    <citation type="journal article" date="2009" name="Science">
        <title>Green evolution and dynamic adaptations revealed by genomes of the marine picoeukaryotes Micromonas.</title>
        <authorList>
            <person name="Worden A.Z."/>
            <person name="Lee J.H."/>
            <person name="Mock T."/>
            <person name="Rouze P."/>
            <person name="Simmons M.P."/>
            <person name="Aerts A.L."/>
            <person name="Allen A.E."/>
            <person name="Cuvelier M.L."/>
            <person name="Derelle E."/>
            <person name="Everett M.V."/>
            <person name="Foulon E."/>
            <person name="Grimwood J."/>
            <person name="Gundlach H."/>
            <person name="Henrissat B."/>
            <person name="Napoli C."/>
            <person name="McDonald S.M."/>
            <person name="Parker M.S."/>
            <person name="Rombauts S."/>
            <person name="Salamov A."/>
            <person name="Von Dassow P."/>
            <person name="Badger J.H."/>
            <person name="Coutinho P.M."/>
            <person name="Demir E."/>
            <person name="Dubchak I."/>
            <person name="Gentemann C."/>
            <person name="Eikrem W."/>
            <person name="Gready J.E."/>
            <person name="John U."/>
            <person name="Lanier W."/>
            <person name="Lindquist E.A."/>
            <person name="Lucas S."/>
            <person name="Mayer K.F."/>
            <person name="Moreau H."/>
            <person name="Not F."/>
            <person name="Otillar R."/>
            <person name="Panaud O."/>
            <person name="Pangilinan J."/>
            <person name="Paulsen I."/>
            <person name="Piegu B."/>
            <person name="Poliakov A."/>
            <person name="Robbens S."/>
            <person name="Schmutz J."/>
            <person name="Toulza E."/>
            <person name="Wyss T."/>
            <person name="Zelensky A."/>
            <person name="Zhou K."/>
            <person name="Armbrust E.V."/>
            <person name="Bhattacharya D."/>
            <person name="Goodenough U.W."/>
            <person name="Van de Peer Y."/>
            <person name="Grigoriev I.V."/>
        </authorList>
    </citation>
    <scope>NUCLEOTIDE SEQUENCE [LARGE SCALE GENOMIC DNA]</scope>
    <source>
        <strain evidence="8 9">CCMP1545</strain>
    </source>
</reference>
<keyword evidence="3" id="KW-0833">Ubl conjugation pathway</keyword>
<dbReference type="RefSeq" id="XP_003060808.1">
    <property type="nucleotide sequence ID" value="XM_003060762.1"/>
</dbReference>
<dbReference type="EMBL" id="GG663742">
    <property type="protein sequence ID" value="EEH55577.1"/>
    <property type="molecule type" value="Genomic_DNA"/>
</dbReference>
<name>C1MY48_MICPC</name>
<evidence type="ECO:0000256" key="2">
    <source>
        <dbReference type="ARBA" id="ARBA00022771"/>
    </source>
</evidence>
<dbReference type="Gene3D" id="1.20.120.1750">
    <property type="match status" value="1"/>
</dbReference>
<keyword evidence="2" id="KW-0863">Zinc-finger</keyword>
<feature type="transmembrane region" description="Helical" evidence="6">
    <location>
        <begin position="376"/>
        <end position="401"/>
    </location>
</feature>
<evidence type="ECO:0000256" key="6">
    <source>
        <dbReference type="SAM" id="Phobius"/>
    </source>
</evidence>
<feature type="transmembrane region" description="Helical" evidence="6">
    <location>
        <begin position="437"/>
        <end position="464"/>
    </location>
</feature>
<keyword evidence="4" id="KW-0862">Zinc</keyword>
<keyword evidence="1" id="KW-0479">Metal-binding</keyword>
<evidence type="ECO:0000313" key="9">
    <source>
        <dbReference type="Proteomes" id="UP000001876"/>
    </source>
</evidence>
<evidence type="ECO:0000313" key="8">
    <source>
        <dbReference type="EMBL" id="EEH55577.1"/>
    </source>
</evidence>
<dbReference type="eggNOG" id="KOG1815">
    <property type="taxonomic scope" value="Eukaryota"/>
</dbReference>
<feature type="domain" description="IBR" evidence="7">
    <location>
        <begin position="172"/>
        <end position="211"/>
    </location>
</feature>
<protein>
    <submittedName>
        <fullName evidence="8">Predicted protein</fullName>
    </submittedName>
</protein>
<keyword evidence="9" id="KW-1185">Reference proteome</keyword>
<feature type="compositionally biased region" description="Low complexity" evidence="5">
    <location>
        <begin position="26"/>
        <end position="42"/>
    </location>
</feature>
<dbReference type="KEGG" id="mpp:MICPUCDRAFT_60400"/>
<keyword evidence="6" id="KW-1133">Transmembrane helix</keyword>
<dbReference type="InterPro" id="IPR002867">
    <property type="entry name" value="IBR_dom"/>
</dbReference>
<dbReference type="AlphaFoldDB" id="C1MY48"/>
<keyword evidence="6" id="KW-0812">Transmembrane</keyword>
<evidence type="ECO:0000256" key="4">
    <source>
        <dbReference type="ARBA" id="ARBA00022833"/>
    </source>
</evidence>
<sequence length="482" mass="51996">MARVLARWLPWVRPPPRDGDDDDASGEAASSPRVPRDATTAAPRDDAAPPPPPPPPPPLPPALATACVVCDAACDVASHALPCGHCLCDRCQIGCAKAYVEGGRAAGRSLRCPALVASPTARPGLGPGPVVEETDAPSARCPRELASDDLLALTPVLRARVDRARRERAAGERRCRRCPTCRTPVKRDGGCAQMYCRRCNTSWCWQCGRECGGEGRHYGLLSFWACPAMHFPTRRVNPAVVFVARCVAAVNLIVAAVVVLVLAALAPFTAPFLATGAFVRTLAHKLRAEEVEDEGINGAPLDAEAKAAEIVSAHVEWSYAVIAGCGVDDDDAIFPDAIEKLKHDLVEAVVVCVYPITHDFKFIADRWKCAHRAWRGIVVTCPLYWLGCFFWQLITFAIAYAQALWTQSIALSEIELEPCPDPVFHAAALQSAFASRVFIGGVVSAAIAPAFFAYWLLVLLFAATGKIFSPRCRRGARFREAP</sequence>
<feature type="transmembrane region" description="Helical" evidence="6">
    <location>
        <begin position="252"/>
        <end position="279"/>
    </location>
</feature>
<proteinExistence type="predicted"/>
<accession>C1MY48</accession>
<dbReference type="Proteomes" id="UP000001876">
    <property type="component" value="Unassembled WGS sequence"/>
</dbReference>